<dbReference type="RefSeq" id="WP_188658461.1">
    <property type="nucleotide sequence ID" value="NZ_BMIH01000002.1"/>
</dbReference>
<dbReference type="Pfam" id="PF00440">
    <property type="entry name" value="TetR_N"/>
    <property type="match status" value="1"/>
</dbReference>
<feature type="compositionally biased region" description="Basic and acidic residues" evidence="5">
    <location>
        <begin position="10"/>
        <end position="20"/>
    </location>
</feature>
<evidence type="ECO:0000259" key="6">
    <source>
        <dbReference type="PROSITE" id="PS50977"/>
    </source>
</evidence>
<evidence type="ECO:0000313" key="7">
    <source>
        <dbReference type="EMBL" id="GGB29183.1"/>
    </source>
</evidence>
<comment type="caution">
    <text evidence="7">The sequence shown here is derived from an EMBL/GenBank/DDBJ whole genome shotgun (WGS) entry which is preliminary data.</text>
</comment>
<evidence type="ECO:0000313" key="8">
    <source>
        <dbReference type="Proteomes" id="UP000623067"/>
    </source>
</evidence>
<evidence type="ECO:0000256" key="4">
    <source>
        <dbReference type="PROSITE-ProRule" id="PRU00335"/>
    </source>
</evidence>
<dbReference type="InterPro" id="IPR009057">
    <property type="entry name" value="Homeodomain-like_sf"/>
</dbReference>
<keyword evidence="2 4" id="KW-0238">DNA-binding</keyword>
<dbReference type="GO" id="GO:0003700">
    <property type="term" value="F:DNA-binding transcription factor activity"/>
    <property type="evidence" value="ECO:0007669"/>
    <property type="project" value="TreeGrafter"/>
</dbReference>
<keyword evidence="1" id="KW-0805">Transcription regulation</keyword>
<name>A0A916T2P7_9SPHN</name>
<evidence type="ECO:0000256" key="1">
    <source>
        <dbReference type="ARBA" id="ARBA00023015"/>
    </source>
</evidence>
<dbReference type="EMBL" id="BMIH01000002">
    <property type="protein sequence ID" value="GGB29183.1"/>
    <property type="molecule type" value="Genomic_DNA"/>
</dbReference>
<keyword evidence="8" id="KW-1185">Reference proteome</keyword>
<dbReference type="InterPro" id="IPR050109">
    <property type="entry name" value="HTH-type_TetR-like_transc_reg"/>
</dbReference>
<keyword evidence="3" id="KW-0804">Transcription</keyword>
<dbReference type="InterPro" id="IPR036271">
    <property type="entry name" value="Tet_transcr_reg_TetR-rel_C_sf"/>
</dbReference>
<evidence type="ECO:0000256" key="5">
    <source>
        <dbReference type="SAM" id="MobiDB-lite"/>
    </source>
</evidence>
<protein>
    <submittedName>
        <fullName evidence="7">TetR family transcriptional regulator</fullName>
    </submittedName>
</protein>
<dbReference type="SUPFAM" id="SSF46689">
    <property type="entry name" value="Homeodomain-like"/>
    <property type="match status" value="1"/>
</dbReference>
<accession>A0A916T2P7</accession>
<dbReference type="PANTHER" id="PTHR30055">
    <property type="entry name" value="HTH-TYPE TRANSCRIPTIONAL REGULATOR RUTR"/>
    <property type="match status" value="1"/>
</dbReference>
<dbReference type="SUPFAM" id="SSF48498">
    <property type="entry name" value="Tetracyclin repressor-like, C-terminal domain"/>
    <property type="match status" value="1"/>
</dbReference>
<sequence length="225" mass="24764">MPPEIADPCATRREQRKQDRRQAIVDAAKISFLEDGYAATSMSGLLKTLGGSKATLWSYFRSKEELFAAVIADLTQASRLEMAEALSTATELEPALTAYCRSLMRKLNNPDSIATYRLVVGESGRFPEVGRIFYQQAVEPTRARLAAFLADHIAAGWLRDSGPAHMAEVLSNMSAGPHTRLLWNNRTMTAAEMDENATRVARCFLRAFAPDPSQGGPLRNFQPVG</sequence>
<dbReference type="GO" id="GO:0000976">
    <property type="term" value="F:transcription cis-regulatory region binding"/>
    <property type="evidence" value="ECO:0007669"/>
    <property type="project" value="TreeGrafter"/>
</dbReference>
<dbReference type="AlphaFoldDB" id="A0A916T2P7"/>
<feature type="DNA-binding region" description="H-T-H motif" evidence="4">
    <location>
        <begin position="41"/>
        <end position="60"/>
    </location>
</feature>
<evidence type="ECO:0000256" key="2">
    <source>
        <dbReference type="ARBA" id="ARBA00023125"/>
    </source>
</evidence>
<dbReference type="Pfam" id="PF14246">
    <property type="entry name" value="TetR_C_7"/>
    <property type="match status" value="1"/>
</dbReference>
<dbReference type="Proteomes" id="UP000623067">
    <property type="component" value="Unassembled WGS sequence"/>
</dbReference>
<gene>
    <name evidence="7" type="ORF">GCM10011380_18340</name>
</gene>
<feature type="domain" description="HTH tetR-type" evidence="6">
    <location>
        <begin position="18"/>
        <end position="78"/>
    </location>
</feature>
<dbReference type="PANTHER" id="PTHR30055:SF146">
    <property type="entry name" value="HTH-TYPE TRANSCRIPTIONAL DUAL REGULATOR CECR"/>
    <property type="match status" value="1"/>
</dbReference>
<organism evidence="7 8">
    <name type="scientific">Sphingomonas metalli</name>
    <dbReference type="NCBI Taxonomy" id="1779358"/>
    <lineage>
        <taxon>Bacteria</taxon>
        <taxon>Pseudomonadati</taxon>
        <taxon>Pseudomonadota</taxon>
        <taxon>Alphaproteobacteria</taxon>
        <taxon>Sphingomonadales</taxon>
        <taxon>Sphingomonadaceae</taxon>
        <taxon>Sphingomonas</taxon>
    </lineage>
</organism>
<evidence type="ECO:0000256" key="3">
    <source>
        <dbReference type="ARBA" id="ARBA00023163"/>
    </source>
</evidence>
<dbReference type="InterPro" id="IPR039536">
    <property type="entry name" value="TetR_C_Proteobacteria"/>
</dbReference>
<proteinExistence type="predicted"/>
<reference evidence="7" key="1">
    <citation type="journal article" date="2014" name="Int. J. Syst. Evol. Microbiol.">
        <title>Complete genome sequence of Corynebacterium casei LMG S-19264T (=DSM 44701T), isolated from a smear-ripened cheese.</title>
        <authorList>
            <consortium name="US DOE Joint Genome Institute (JGI-PGF)"/>
            <person name="Walter F."/>
            <person name="Albersmeier A."/>
            <person name="Kalinowski J."/>
            <person name="Ruckert C."/>
        </authorList>
    </citation>
    <scope>NUCLEOTIDE SEQUENCE</scope>
    <source>
        <strain evidence="7">CGMCC 1.15330</strain>
    </source>
</reference>
<feature type="region of interest" description="Disordered" evidence="5">
    <location>
        <begin position="1"/>
        <end position="20"/>
    </location>
</feature>
<dbReference type="PROSITE" id="PS50977">
    <property type="entry name" value="HTH_TETR_2"/>
    <property type="match status" value="1"/>
</dbReference>
<dbReference type="Gene3D" id="1.10.10.60">
    <property type="entry name" value="Homeodomain-like"/>
    <property type="match status" value="1"/>
</dbReference>
<dbReference type="Gene3D" id="1.10.357.10">
    <property type="entry name" value="Tetracycline Repressor, domain 2"/>
    <property type="match status" value="1"/>
</dbReference>
<dbReference type="FunFam" id="1.10.10.60:FF:000141">
    <property type="entry name" value="TetR family transcriptional regulator"/>
    <property type="match status" value="1"/>
</dbReference>
<dbReference type="PRINTS" id="PR00455">
    <property type="entry name" value="HTHTETR"/>
</dbReference>
<reference evidence="7" key="2">
    <citation type="submission" date="2020-09" db="EMBL/GenBank/DDBJ databases">
        <authorList>
            <person name="Sun Q."/>
            <person name="Zhou Y."/>
        </authorList>
    </citation>
    <scope>NUCLEOTIDE SEQUENCE</scope>
    <source>
        <strain evidence="7">CGMCC 1.15330</strain>
    </source>
</reference>
<dbReference type="InterPro" id="IPR001647">
    <property type="entry name" value="HTH_TetR"/>
</dbReference>